<keyword evidence="5" id="KW-0819">tRNA processing</keyword>
<keyword evidence="11" id="KW-0808">Transferase</keyword>
<dbReference type="PANTHER" id="PTHR33540">
    <property type="entry name" value="TRNA THREONYLCARBAMOYLADENOSINE BIOSYNTHESIS PROTEIN TSAE"/>
    <property type="match status" value="1"/>
</dbReference>
<keyword evidence="4" id="KW-0963">Cytoplasm</keyword>
<comment type="similarity">
    <text evidence="2">Belongs to the TsaE family.</text>
</comment>
<dbReference type="EMBL" id="JABFRW010000051">
    <property type="protein sequence ID" value="NOT33458.1"/>
    <property type="molecule type" value="Genomic_DNA"/>
</dbReference>
<dbReference type="GO" id="GO:0005524">
    <property type="term" value="F:ATP binding"/>
    <property type="evidence" value="ECO:0007669"/>
    <property type="project" value="UniProtKB-KW"/>
</dbReference>
<evidence type="ECO:0000313" key="12">
    <source>
        <dbReference type="Proteomes" id="UP000580839"/>
    </source>
</evidence>
<dbReference type="InterPro" id="IPR027417">
    <property type="entry name" value="P-loop_NTPase"/>
</dbReference>
<evidence type="ECO:0000256" key="1">
    <source>
        <dbReference type="ARBA" id="ARBA00004496"/>
    </source>
</evidence>
<dbReference type="GO" id="GO:0046872">
    <property type="term" value="F:metal ion binding"/>
    <property type="evidence" value="ECO:0007669"/>
    <property type="project" value="UniProtKB-KW"/>
</dbReference>
<dbReference type="InterPro" id="IPR003442">
    <property type="entry name" value="T6A_TsaE"/>
</dbReference>
<evidence type="ECO:0000313" key="11">
    <source>
        <dbReference type="EMBL" id="NOT33458.1"/>
    </source>
</evidence>
<dbReference type="PANTHER" id="PTHR33540:SF2">
    <property type="entry name" value="TRNA THREONYLCARBAMOYLADENOSINE BIOSYNTHESIS PROTEIN TSAE"/>
    <property type="match status" value="1"/>
</dbReference>
<evidence type="ECO:0000256" key="9">
    <source>
        <dbReference type="ARBA" id="ARBA00022842"/>
    </source>
</evidence>
<comment type="subcellular location">
    <subcellularLocation>
        <location evidence="1">Cytoplasm</location>
    </subcellularLocation>
</comment>
<dbReference type="AlphaFoldDB" id="A0A849SCM8"/>
<dbReference type="GO" id="GO:0002949">
    <property type="term" value="P:tRNA threonylcarbamoyladenosine modification"/>
    <property type="evidence" value="ECO:0007669"/>
    <property type="project" value="InterPro"/>
</dbReference>
<protein>
    <recommendedName>
        <fullName evidence="3">tRNA threonylcarbamoyladenosine biosynthesis protein TsaE</fullName>
    </recommendedName>
    <alternativeName>
        <fullName evidence="10">t(6)A37 threonylcarbamoyladenosine biosynthesis protein TsaE</fullName>
    </alternativeName>
</protein>
<keyword evidence="7" id="KW-0547">Nucleotide-binding</keyword>
<comment type="caution">
    <text evidence="11">The sequence shown here is derived from an EMBL/GenBank/DDBJ whole genome shotgun (WGS) entry which is preliminary data.</text>
</comment>
<sequence length="170" mass="18490">MTLRTPSAAETSACGLRLAAAFEVGDVVALEGPLGAGKTRFVEGLARGLECKARVRSPSFSLVNEYAGRVTLIHLDLYRLEHGELEGLGLEEYVERGVLAVEWGERLTERWLREALRIRIRSESEDRRALEASAAAGRGLVLLEAWRAIEREAGSDTAAGTIRGEVADAE</sequence>
<keyword evidence="6" id="KW-0479">Metal-binding</keyword>
<evidence type="ECO:0000256" key="3">
    <source>
        <dbReference type="ARBA" id="ARBA00019010"/>
    </source>
</evidence>
<evidence type="ECO:0000256" key="5">
    <source>
        <dbReference type="ARBA" id="ARBA00022694"/>
    </source>
</evidence>
<proteinExistence type="inferred from homology"/>
<dbReference type="GO" id="GO:0016740">
    <property type="term" value="F:transferase activity"/>
    <property type="evidence" value="ECO:0007669"/>
    <property type="project" value="UniProtKB-KW"/>
</dbReference>
<dbReference type="NCBIfam" id="TIGR00150">
    <property type="entry name" value="T6A_YjeE"/>
    <property type="match status" value="1"/>
</dbReference>
<organism evidence="11 12">
    <name type="scientific">Eiseniibacteriota bacterium</name>
    <dbReference type="NCBI Taxonomy" id="2212470"/>
    <lineage>
        <taxon>Bacteria</taxon>
        <taxon>Candidatus Eiseniibacteriota</taxon>
    </lineage>
</organism>
<evidence type="ECO:0000256" key="7">
    <source>
        <dbReference type="ARBA" id="ARBA00022741"/>
    </source>
</evidence>
<dbReference type="Proteomes" id="UP000580839">
    <property type="component" value="Unassembled WGS sequence"/>
</dbReference>
<accession>A0A849SCM8</accession>
<evidence type="ECO:0000256" key="4">
    <source>
        <dbReference type="ARBA" id="ARBA00022490"/>
    </source>
</evidence>
<dbReference type="SUPFAM" id="SSF52540">
    <property type="entry name" value="P-loop containing nucleoside triphosphate hydrolases"/>
    <property type="match status" value="1"/>
</dbReference>
<reference evidence="11 12" key="1">
    <citation type="submission" date="2020-04" db="EMBL/GenBank/DDBJ databases">
        <title>Metagenomic profiling of ammonia- and methane-oxidizing microorganisms in a Dutch drinking water treatment plant.</title>
        <authorList>
            <person name="Poghosyan L."/>
            <person name="Leucker S."/>
        </authorList>
    </citation>
    <scope>NUCLEOTIDE SEQUENCE [LARGE SCALE GENOMIC DNA]</scope>
    <source>
        <strain evidence="11">S-RSF-IL-03</strain>
    </source>
</reference>
<evidence type="ECO:0000256" key="2">
    <source>
        <dbReference type="ARBA" id="ARBA00007599"/>
    </source>
</evidence>
<evidence type="ECO:0000256" key="10">
    <source>
        <dbReference type="ARBA" id="ARBA00032441"/>
    </source>
</evidence>
<gene>
    <name evidence="11" type="primary">tsaE</name>
    <name evidence="11" type="ORF">HOP12_04725</name>
</gene>
<dbReference type="GO" id="GO:0005737">
    <property type="term" value="C:cytoplasm"/>
    <property type="evidence" value="ECO:0007669"/>
    <property type="project" value="UniProtKB-SubCell"/>
</dbReference>
<dbReference type="Pfam" id="PF02367">
    <property type="entry name" value="TsaE"/>
    <property type="match status" value="1"/>
</dbReference>
<keyword evidence="9" id="KW-0460">Magnesium</keyword>
<evidence type="ECO:0000256" key="6">
    <source>
        <dbReference type="ARBA" id="ARBA00022723"/>
    </source>
</evidence>
<evidence type="ECO:0000256" key="8">
    <source>
        <dbReference type="ARBA" id="ARBA00022840"/>
    </source>
</evidence>
<keyword evidence="8" id="KW-0067">ATP-binding</keyword>
<dbReference type="Gene3D" id="3.40.50.300">
    <property type="entry name" value="P-loop containing nucleotide triphosphate hydrolases"/>
    <property type="match status" value="1"/>
</dbReference>
<name>A0A849SCM8_UNCEI</name>